<keyword evidence="8 9" id="KW-0472">Membrane</keyword>
<evidence type="ECO:0000256" key="1">
    <source>
        <dbReference type="ARBA" id="ARBA00006139"/>
    </source>
</evidence>
<comment type="similarity">
    <text evidence="1 9 11">Belongs to the peptidase A8 family.</text>
</comment>
<keyword evidence="5 9" id="KW-0064">Aspartyl protease</keyword>
<keyword evidence="4 9" id="KW-0812">Transmembrane</keyword>
<comment type="catalytic activity">
    <reaction evidence="9 10">
        <text>Release of signal peptides from bacterial membrane prolipoproteins. Hydrolyzes -Xaa-Yaa-Zaa-|-(S,diacylglyceryl)Cys-, in which Xaa is hydrophobic (preferably Leu), and Yaa (Ala or Ser) and Zaa (Gly or Ala) have small, neutral side chains.</text>
        <dbReference type="EC" id="3.4.23.36"/>
    </reaction>
</comment>
<comment type="caution">
    <text evidence="9">Lacks conserved residue(s) required for the propagation of feature annotation.</text>
</comment>
<feature type="region of interest" description="Disordered" evidence="12">
    <location>
        <begin position="186"/>
        <end position="243"/>
    </location>
</feature>
<dbReference type="GO" id="GO:0004190">
    <property type="term" value="F:aspartic-type endopeptidase activity"/>
    <property type="evidence" value="ECO:0007669"/>
    <property type="project" value="UniProtKB-EC"/>
</dbReference>
<feature type="active site" evidence="9">
    <location>
        <position position="130"/>
    </location>
</feature>
<keyword evidence="2 9" id="KW-1003">Cell membrane</keyword>
<comment type="subcellular location">
    <subcellularLocation>
        <location evidence="9">Cell membrane</location>
        <topology evidence="9">Multi-pass membrane protein</topology>
    </subcellularLocation>
</comment>
<feature type="compositionally biased region" description="Basic and acidic residues" evidence="12">
    <location>
        <begin position="219"/>
        <end position="243"/>
    </location>
</feature>
<evidence type="ECO:0000256" key="9">
    <source>
        <dbReference type="HAMAP-Rule" id="MF_00161"/>
    </source>
</evidence>
<evidence type="ECO:0000256" key="10">
    <source>
        <dbReference type="RuleBase" id="RU000594"/>
    </source>
</evidence>
<keyword evidence="6 9" id="KW-0378">Hydrolase</keyword>
<evidence type="ECO:0000256" key="8">
    <source>
        <dbReference type="ARBA" id="ARBA00023136"/>
    </source>
</evidence>
<keyword evidence="3 9" id="KW-0645">Protease</keyword>
<protein>
    <recommendedName>
        <fullName evidence="9">Lipoprotein signal peptidase</fullName>
        <ecNumber evidence="9">3.4.23.36</ecNumber>
    </recommendedName>
    <alternativeName>
        <fullName evidence="9">Prolipoprotein signal peptidase</fullName>
    </alternativeName>
    <alternativeName>
        <fullName evidence="9">Signal peptidase II</fullName>
        <shortName evidence="9">SPase II</shortName>
    </alternativeName>
</protein>
<evidence type="ECO:0000256" key="2">
    <source>
        <dbReference type="ARBA" id="ARBA00022475"/>
    </source>
</evidence>
<dbReference type="PANTHER" id="PTHR33695:SF1">
    <property type="entry name" value="LIPOPROTEIN SIGNAL PEPTIDASE"/>
    <property type="match status" value="1"/>
</dbReference>
<dbReference type="Pfam" id="PF01252">
    <property type="entry name" value="Peptidase_A8"/>
    <property type="match status" value="1"/>
</dbReference>
<keyword evidence="7 9" id="KW-1133">Transmembrane helix</keyword>
<evidence type="ECO:0000256" key="7">
    <source>
        <dbReference type="ARBA" id="ARBA00022989"/>
    </source>
</evidence>
<evidence type="ECO:0000313" key="14">
    <source>
        <dbReference type="Proteomes" id="UP001370299"/>
    </source>
</evidence>
<comment type="caution">
    <text evidence="13">The sequence shown here is derived from an EMBL/GenBank/DDBJ whole genome shotgun (WGS) entry which is preliminary data.</text>
</comment>
<evidence type="ECO:0000256" key="4">
    <source>
        <dbReference type="ARBA" id="ARBA00022692"/>
    </source>
</evidence>
<accession>A0ABU8YDP9</accession>
<evidence type="ECO:0000256" key="12">
    <source>
        <dbReference type="SAM" id="MobiDB-lite"/>
    </source>
</evidence>
<feature type="transmembrane region" description="Helical" evidence="9">
    <location>
        <begin position="96"/>
        <end position="114"/>
    </location>
</feature>
<dbReference type="Proteomes" id="UP001370299">
    <property type="component" value="Unassembled WGS sequence"/>
</dbReference>
<feature type="active site" evidence="9">
    <location>
        <position position="146"/>
    </location>
</feature>
<dbReference type="PRINTS" id="PR00781">
    <property type="entry name" value="LIPOSIGPTASE"/>
</dbReference>
<reference evidence="13 14" key="1">
    <citation type="submission" date="2024-03" db="EMBL/GenBank/DDBJ databases">
        <title>Whole genomes of four grape xylem sap localized bacterial endophytes.</title>
        <authorList>
            <person name="Kumar G."/>
            <person name="Savka M.A."/>
        </authorList>
    </citation>
    <scope>NUCLEOTIDE SEQUENCE [LARGE SCALE GENOMIC DNA]</scope>
    <source>
        <strain evidence="13 14">RIT_GXS8</strain>
    </source>
</reference>
<evidence type="ECO:0000313" key="13">
    <source>
        <dbReference type="EMBL" id="MEK0172672.1"/>
    </source>
</evidence>
<evidence type="ECO:0000256" key="6">
    <source>
        <dbReference type="ARBA" id="ARBA00022801"/>
    </source>
</evidence>
<feature type="transmembrane region" description="Helical" evidence="9">
    <location>
        <begin position="63"/>
        <end position="89"/>
    </location>
</feature>
<feature type="transmembrane region" description="Helical" evidence="9">
    <location>
        <begin position="140"/>
        <end position="166"/>
    </location>
</feature>
<proteinExistence type="inferred from homology"/>
<dbReference type="PROSITE" id="PS00855">
    <property type="entry name" value="SPASE_II"/>
    <property type="match status" value="1"/>
</dbReference>
<feature type="compositionally biased region" description="Low complexity" evidence="12">
    <location>
        <begin position="196"/>
        <end position="206"/>
    </location>
</feature>
<sequence length="243" mass="25587">MSRPVSRAKVSVRAIAALAFAAVVVVAFDQVAKALVVANLPYGTPVPVLGGALQFLYVRNPGAAFSFAVNMTWVFSVISAAVVVAIIIYSRRIRSMWWAVVLGMLLGGALGNLIDRLFREPGFGRGHVVDFISTPWMMPAIYNVADSFICISMVVFVLLVILGVNLDGSRTVSAKRAAQADTTEPLDGGAAFSVPAADAGSPAAHATSPEAGVGSPVADKAEPERASRPDHRDRRDTLGHDAT</sequence>
<dbReference type="RefSeq" id="WP_340197014.1">
    <property type="nucleotide sequence ID" value="NZ_JBBKAP010000052.1"/>
</dbReference>
<dbReference type="EMBL" id="JBBLYY010000069">
    <property type="protein sequence ID" value="MEK0172672.1"/>
    <property type="molecule type" value="Genomic_DNA"/>
</dbReference>
<comment type="function">
    <text evidence="9 10">This protein specifically catalyzes the removal of signal peptides from prolipoproteins.</text>
</comment>
<name>A0ABU8YDP9_9MICO</name>
<dbReference type="PANTHER" id="PTHR33695">
    <property type="entry name" value="LIPOPROTEIN SIGNAL PEPTIDASE"/>
    <property type="match status" value="1"/>
</dbReference>
<dbReference type="InterPro" id="IPR001872">
    <property type="entry name" value="Peptidase_A8"/>
</dbReference>
<gene>
    <name evidence="9 13" type="primary">lspA</name>
    <name evidence="13" type="ORF">WMN62_14440</name>
</gene>
<dbReference type="HAMAP" id="MF_00161">
    <property type="entry name" value="LspA"/>
    <property type="match status" value="1"/>
</dbReference>
<evidence type="ECO:0000256" key="5">
    <source>
        <dbReference type="ARBA" id="ARBA00022750"/>
    </source>
</evidence>
<keyword evidence="14" id="KW-1185">Reference proteome</keyword>
<dbReference type="NCBIfam" id="TIGR00077">
    <property type="entry name" value="lspA"/>
    <property type="match status" value="1"/>
</dbReference>
<comment type="pathway">
    <text evidence="9">Protein modification; lipoprotein biosynthesis (signal peptide cleavage).</text>
</comment>
<evidence type="ECO:0000256" key="3">
    <source>
        <dbReference type="ARBA" id="ARBA00022670"/>
    </source>
</evidence>
<dbReference type="EC" id="3.4.23.36" evidence="9"/>
<organism evidence="13 14">
    <name type="scientific">Curtobacterium citreum</name>
    <dbReference type="NCBI Taxonomy" id="2036"/>
    <lineage>
        <taxon>Bacteria</taxon>
        <taxon>Bacillati</taxon>
        <taxon>Actinomycetota</taxon>
        <taxon>Actinomycetes</taxon>
        <taxon>Micrococcales</taxon>
        <taxon>Microbacteriaceae</taxon>
        <taxon>Curtobacterium</taxon>
    </lineage>
</organism>
<evidence type="ECO:0000256" key="11">
    <source>
        <dbReference type="RuleBase" id="RU004181"/>
    </source>
</evidence>